<comment type="similarity">
    <text evidence="4">Belongs to the class I-like SAM-binding methyltransferase superfamily. Cation-dependent O-methyltransferase family.</text>
</comment>
<dbReference type="EMBL" id="BSYO01000013">
    <property type="protein sequence ID" value="GMH13712.1"/>
    <property type="molecule type" value="Genomic_DNA"/>
</dbReference>
<dbReference type="CDD" id="cd02440">
    <property type="entry name" value="AdoMet_MTases"/>
    <property type="match status" value="1"/>
</dbReference>
<dbReference type="SUPFAM" id="SSF53335">
    <property type="entry name" value="S-adenosyl-L-methionine-dependent methyltransferases"/>
    <property type="match status" value="1"/>
</dbReference>
<evidence type="ECO:0000256" key="2">
    <source>
        <dbReference type="ARBA" id="ARBA00022679"/>
    </source>
</evidence>
<dbReference type="GO" id="GO:0008171">
    <property type="term" value="F:O-methyltransferase activity"/>
    <property type="evidence" value="ECO:0007669"/>
    <property type="project" value="InterPro"/>
</dbReference>
<dbReference type="InterPro" id="IPR050362">
    <property type="entry name" value="Cation-dep_OMT"/>
</dbReference>
<keyword evidence="2" id="KW-0808">Transferase</keyword>
<dbReference type="AlphaFoldDB" id="A0AAD3SNG8"/>
<dbReference type="GO" id="GO:0008757">
    <property type="term" value="F:S-adenosylmethionine-dependent methyltransferase activity"/>
    <property type="evidence" value="ECO:0007669"/>
    <property type="project" value="TreeGrafter"/>
</dbReference>
<dbReference type="InterPro" id="IPR002935">
    <property type="entry name" value="SAM_O-MeTrfase"/>
</dbReference>
<dbReference type="Proteomes" id="UP001279734">
    <property type="component" value="Unassembled WGS sequence"/>
</dbReference>
<dbReference type="PANTHER" id="PTHR10509:SF82">
    <property type="entry name" value="CAFFEOYL-COA O-METHYLTRANSFERASE-LIKE"/>
    <property type="match status" value="1"/>
</dbReference>
<sequence length="237" mass="26339">MDFADAKVKGNPVILQSQELFDYLLETSVYPREPAALKELREATASHSHAFYAATPDVGQLMALMLKLINAKKTIEIGVFTGYSLLATALNIPEDGEIIAIDPDRKAYEVGVPIIEKAGVMKKIKFIESPALPVLDKLLEDKSNEGSFDFAFVDADKNNYYNYHQRVIKLVKVGGLLMYDNTLFGGAVIAPEAEVEDYKRPFRRGTIEFTKAVVADDRVELCHICSGDGVIICKRLY</sequence>
<keyword evidence="1" id="KW-0489">Methyltransferase</keyword>
<evidence type="ECO:0008006" key="7">
    <source>
        <dbReference type="Google" id="ProtNLM"/>
    </source>
</evidence>
<protein>
    <recommendedName>
        <fullName evidence="7">Caffeoyl-CoA O-methyltransferase</fullName>
    </recommendedName>
</protein>
<accession>A0AAD3SNG8</accession>
<keyword evidence="6" id="KW-1185">Reference proteome</keyword>
<dbReference type="PROSITE" id="PS51682">
    <property type="entry name" value="SAM_OMT_I"/>
    <property type="match status" value="1"/>
</dbReference>
<dbReference type="InterPro" id="IPR029063">
    <property type="entry name" value="SAM-dependent_MTases_sf"/>
</dbReference>
<organism evidence="5 6">
    <name type="scientific">Nepenthes gracilis</name>
    <name type="common">Slender pitcher plant</name>
    <dbReference type="NCBI Taxonomy" id="150966"/>
    <lineage>
        <taxon>Eukaryota</taxon>
        <taxon>Viridiplantae</taxon>
        <taxon>Streptophyta</taxon>
        <taxon>Embryophyta</taxon>
        <taxon>Tracheophyta</taxon>
        <taxon>Spermatophyta</taxon>
        <taxon>Magnoliopsida</taxon>
        <taxon>eudicotyledons</taxon>
        <taxon>Gunneridae</taxon>
        <taxon>Pentapetalae</taxon>
        <taxon>Caryophyllales</taxon>
        <taxon>Nepenthaceae</taxon>
        <taxon>Nepenthes</taxon>
    </lineage>
</organism>
<keyword evidence="3" id="KW-0949">S-adenosyl-L-methionine</keyword>
<dbReference type="Pfam" id="PF01596">
    <property type="entry name" value="Methyltransf_3"/>
    <property type="match status" value="1"/>
</dbReference>
<dbReference type="PANTHER" id="PTHR10509">
    <property type="entry name" value="O-METHYLTRANSFERASE-RELATED"/>
    <property type="match status" value="1"/>
</dbReference>
<name>A0AAD3SNG8_NEPGR</name>
<dbReference type="GO" id="GO:0032259">
    <property type="term" value="P:methylation"/>
    <property type="evidence" value="ECO:0007669"/>
    <property type="project" value="UniProtKB-KW"/>
</dbReference>
<comment type="caution">
    <text evidence="5">The sequence shown here is derived from an EMBL/GenBank/DDBJ whole genome shotgun (WGS) entry which is preliminary data.</text>
</comment>
<evidence type="ECO:0000256" key="4">
    <source>
        <dbReference type="ARBA" id="ARBA00023453"/>
    </source>
</evidence>
<reference evidence="5" key="1">
    <citation type="submission" date="2023-05" db="EMBL/GenBank/DDBJ databases">
        <title>Nepenthes gracilis genome sequencing.</title>
        <authorList>
            <person name="Fukushima K."/>
        </authorList>
    </citation>
    <scope>NUCLEOTIDE SEQUENCE</scope>
    <source>
        <strain evidence="5">SING2019-196</strain>
    </source>
</reference>
<evidence type="ECO:0000313" key="6">
    <source>
        <dbReference type="Proteomes" id="UP001279734"/>
    </source>
</evidence>
<evidence type="ECO:0000256" key="3">
    <source>
        <dbReference type="ARBA" id="ARBA00022691"/>
    </source>
</evidence>
<dbReference type="Gene3D" id="3.40.50.150">
    <property type="entry name" value="Vaccinia Virus protein VP39"/>
    <property type="match status" value="1"/>
</dbReference>
<proteinExistence type="inferred from homology"/>
<evidence type="ECO:0000313" key="5">
    <source>
        <dbReference type="EMBL" id="GMH13712.1"/>
    </source>
</evidence>
<evidence type="ECO:0000256" key="1">
    <source>
        <dbReference type="ARBA" id="ARBA00022603"/>
    </source>
</evidence>
<gene>
    <name evidence="5" type="ORF">Nepgr_015553</name>
</gene>